<sequence>MRVLGISGSLRAGSYNSLILNSLPQLAPEGMKIENYDGLSSLPPYNEDLDTSTPPDEVARLRAAVQSADGLVWVIPEFNHSVPGVVKNAIDWLSHPISRAVLRGATSAVIVATRGRGGFRGMADLARILRDLGGFVVPAPEVCVQFVDTRISTTEAGDIRYADPMTEGLIKVLLASLARAADAGLGEHAGRAWLDTLHYLQGQGGAR</sequence>
<dbReference type="SUPFAM" id="SSF52218">
    <property type="entry name" value="Flavoproteins"/>
    <property type="match status" value="1"/>
</dbReference>
<keyword evidence="3" id="KW-1185">Reference proteome</keyword>
<dbReference type="STRING" id="1716141.STSP_49130"/>
<evidence type="ECO:0000313" key="3">
    <source>
        <dbReference type="Proteomes" id="UP000077381"/>
    </source>
</evidence>
<proteinExistence type="predicted"/>
<feature type="domain" description="NADPH-dependent FMN reductase-like" evidence="1">
    <location>
        <begin position="1"/>
        <end position="145"/>
    </location>
</feature>
<dbReference type="EC" id="1.7.1.6" evidence="2"/>
<dbReference type="InterPro" id="IPR050712">
    <property type="entry name" value="NAD(P)H-dep_reductase"/>
</dbReference>
<dbReference type="OrthoDB" id="9812295at2"/>
<dbReference type="InterPro" id="IPR005025">
    <property type="entry name" value="FMN_Rdtase-like_dom"/>
</dbReference>
<name>A0A177HNE2_9ACTN</name>
<dbReference type="GO" id="GO:0005829">
    <property type="term" value="C:cytosol"/>
    <property type="evidence" value="ECO:0007669"/>
    <property type="project" value="TreeGrafter"/>
</dbReference>
<dbReference type="Proteomes" id="UP000077381">
    <property type="component" value="Unassembled WGS sequence"/>
</dbReference>
<accession>A0A177HNE2</accession>
<dbReference type="Gene3D" id="3.40.50.360">
    <property type="match status" value="1"/>
</dbReference>
<protein>
    <submittedName>
        <fullName evidence="2">NADPH azoreductase</fullName>
        <ecNumber evidence="2">1.7.1.6</ecNumber>
    </submittedName>
</protein>
<comment type="caution">
    <text evidence="2">The sequence shown here is derived from an EMBL/GenBank/DDBJ whole genome shotgun (WGS) entry which is preliminary data.</text>
</comment>
<dbReference type="EMBL" id="LOHS01000102">
    <property type="protein sequence ID" value="OAH11744.1"/>
    <property type="molecule type" value="Genomic_DNA"/>
</dbReference>
<evidence type="ECO:0000259" key="1">
    <source>
        <dbReference type="Pfam" id="PF03358"/>
    </source>
</evidence>
<dbReference type="InterPro" id="IPR029039">
    <property type="entry name" value="Flavoprotein-like_sf"/>
</dbReference>
<gene>
    <name evidence="2" type="primary">azr_3</name>
    <name evidence="2" type="ORF">STSP_49130</name>
</gene>
<dbReference type="PANTHER" id="PTHR30543:SF21">
    <property type="entry name" value="NAD(P)H-DEPENDENT FMN REDUCTASE LOT6"/>
    <property type="match status" value="1"/>
</dbReference>
<dbReference type="AlphaFoldDB" id="A0A177HNE2"/>
<dbReference type="GO" id="GO:0050446">
    <property type="term" value="F:azobenzene reductase (NADP+) activity"/>
    <property type="evidence" value="ECO:0007669"/>
    <property type="project" value="UniProtKB-EC"/>
</dbReference>
<dbReference type="RefSeq" id="WP_067281934.1">
    <property type="nucleotide sequence ID" value="NZ_LOHS01000102.1"/>
</dbReference>
<dbReference type="GO" id="GO:0010181">
    <property type="term" value="F:FMN binding"/>
    <property type="evidence" value="ECO:0007669"/>
    <property type="project" value="TreeGrafter"/>
</dbReference>
<evidence type="ECO:0000313" key="2">
    <source>
        <dbReference type="EMBL" id="OAH11744.1"/>
    </source>
</evidence>
<dbReference type="PANTHER" id="PTHR30543">
    <property type="entry name" value="CHROMATE REDUCTASE"/>
    <property type="match status" value="1"/>
</dbReference>
<keyword evidence="2" id="KW-0560">Oxidoreductase</keyword>
<reference evidence="2 3" key="1">
    <citation type="submission" date="2015-12" db="EMBL/GenBank/DDBJ databases">
        <title>Genome sequence of Streptomyces sp. G25.</title>
        <authorList>
            <person name="Poehlein A."/>
            <person name="Roettig A."/>
            <person name="Hiessl S."/>
            <person name="Hauschild P."/>
            <person name="Schauer J."/>
            <person name="Madkour M.H."/>
            <person name="Al-Ansari A.M."/>
            <person name="Almakishah N.H."/>
            <person name="Steinbuechel A."/>
            <person name="Daniel R."/>
        </authorList>
    </citation>
    <scope>NUCLEOTIDE SEQUENCE [LARGE SCALE GENOMIC DNA]</scope>
    <source>
        <strain evidence="3">G25(2015)</strain>
    </source>
</reference>
<organism evidence="2 3">
    <name type="scientific">Streptomyces jeddahensis</name>
    <dbReference type="NCBI Taxonomy" id="1716141"/>
    <lineage>
        <taxon>Bacteria</taxon>
        <taxon>Bacillati</taxon>
        <taxon>Actinomycetota</taxon>
        <taxon>Actinomycetes</taxon>
        <taxon>Kitasatosporales</taxon>
        <taxon>Streptomycetaceae</taxon>
        <taxon>Streptomyces</taxon>
    </lineage>
</organism>
<dbReference type="PATRIC" id="fig|1716141.3.peg.5156"/>
<dbReference type="Pfam" id="PF03358">
    <property type="entry name" value="FMN_red"/>
    <property type="match status" value="1"/>
</dbReference>